<feature type="region of interest" description="Disordered" evidence="1">
    <location>
        <begin position="402"/>
        <end position="426"/>
    </location>
</feature>
<sequence length="426" mass="47603">MLEGKTYIDKAYTLKGCLKGVNSTTLNSTFDIGGDGTSGSLVPKDVFGFGIHYYGNKDYTPINSSVKPFVAAVGNKPLFNGNISAISQSISSISTPLEYTYSYDVLNHIKCMTANKGLDTVTNSWTNAFTALPDFQENISYDGNGNILKYKRNGNNSFAGSQLVMDSMTYNYRPGTNKLTYVKDTVNWGRYGNDIDNQGYDNYKYDSIGNIVSDRRAGVDSIRWNVYGKISKIFKHDRTAAITSVSKMLSVLTQGKKVISEEIVGTTALSYYGTAPLTKTKEVVEDGKTVIKVYEKTEIGIAKTIIHEAIHTMIGTHKHGDDLPHDYYSQYQAMLLSALKEYNQENKLGYTDEQLTQLSWTGIIESKAFKKYITDLSVKNNTTYKEEYSKWYKGQEAVNYKEVTKSAEQTEKKDEKKSETDASTSK</sequence>
<dbReference type="Gene3D" id="2.180.10.10">
    <property type="entry name" value="RHS repeat-associated core"/>
    <property type="match status" value="1"/>
</dbReference>
<name>A0A3E1NN06_9BACT</name>
<dbReference type="AlphaFoldDB" id="A0A3E1NN06"/>
<evidence type="ECO:0000313" key="3">
    <source>
        <dbReference type="Proteomes" id="UP000261174"/>
    </source>
</evidence>
<gene>
    <name evidence="2" type="ORF">DXN04_33570</name>
</gene>
<accession>A0A3E1NN06</accession>
<evidence type="ECO:0000256" key="1">
    <source>
        <dbReference type="SAM" id="MobiDB-lite"/>
    </source>
</evidence>
<reference evidence="2 3" key="1">
    <citation type="submission" date="2018-08" db="EMBL/GenBank/DDBJ databases">
        <title>Chitinophaga sp. K20C18050901, a novel bacterium isolated from forest soil.</title>
        <authorList>
            <person name="Wang C."/>
        </authorList>
    </citation>
    <scope>NUCLEOTIDE SEQUENCE [LARGE SCALE GENOMIC DNA]</scope>
    <source>
        <strain evidence="2 3">K20C18050901</strain>
    </source>
</reference>
<evidence type="ECO:0008006" key="4">
    <source>
        <dbReference type="Google" id="ProtNLM"/>
    </source>
</evidence>
<dbReference type="Proteomes" id="UP000261174">
    <property type="component" value="Unassembled WGS sequence"/>
</dbReference>
<proteinExistence type="predicted"/>
<comment type="caution">
    <text evidence="2">The sequence shown here is derived from an EMBL/GenBank/DDBJ whole genome shotgun (WGS) entry which is preliminary data.</text>
</comment>
<keyword evidence="3" id="KW-1185">Reference proteome</keyword>
<feature type="compositionally biased region" description="Basic and acidic residues" evidence="1">
    <location>
        <begin position="402"/>
        <end position="420"/>
    </location>
</feature>
<dbReference type="EMBL" id="QTJV01000027">
    <property type="protein sequence ID" value="RFM29277.1"/>
    <property type="molecule type" value="Genomic_DNA"/>
</dbReference>
<protein>
    <recommendedName>
        <fullName evidence="4">RHS repeat-associated core domain-containing protein</fullName>
    </recommendedName>
</protein>
<evidence type="ECO:0000313" key="2">
    <source>
        <dbReference type="EMBL" id="RFM29277.1"/>
    </source>
</evidence>
<organism evidence="2 3">
    <name type="scientific">Chitinophaga silvisoli</name>
    <dbReference type="NCBI Taxonomy" id="2291814"/>
    <lineage>
        <taxon>Bacteria</taxon>
        <taxon>Pseudomonadati</taxon>
        <taxon>Bacteroidota</taxon>
        <taxon>Chitinophagia</taxon>
        <taxon>Chitinophagales</taxon>
        <taxon>Chitinophagaceae</taxon>
        <taxon>Chitinophaga</taxon>
    </lineage>
</organism>